<evidence type="ECO:0000313" key="2">
    <source>
        <dbReference type="EMBL" id="ORW29196.1"/>
    </source>
</evidence>
<dbReference type="EMBL" id="LQPK01000022">
    <property type="protein sequence ID" value="ORW29196.1"/>
    <property type="molecule type" value="Genomic_DNA"/>
</dbReference>
<dbReference type="RefSeq" id="WP_139830658.1">
    <property type="nucleotide sequence ID" value="NZ_LQPK01000022.1"/>
</dbReference>
<name>A0ABX3VI42_9MYCO</name>
<dbReference type="Proteomes" id="UP000193801">
    <property type="component" value="Unassembled WGS sequence"/>
</dbReference>
<organism evidence="2 3">
    <name type="scientific">Mycobacterium paraense</name>
    <dbReference type="NCBI Taxonomy" id="767916"/>
    <lineage>
        <taxon>Bacteria</taxon>
        <taxon>Bacillati</taxon>
        <taxon>Actinomycetota</taxon>
        <taxon>Actinomycetes</taxon>
        <taxon>Mycobacteriales</taxon>
        <taxon>Mycobacteriaceae</taxon>
        <taxon>Mycobacterium</taxon>
        <taxon>Mycobacterium simiae complex</taxon>
    </lineage>
</organism>
<evidence type="ECO:0000313" key="3">
    <source>
        <dbReference type="Proteomes" id="UP000193801"/>
    </source>
</evidence>
<reference evidence="2 3" key="1">
    <citation type="journal article" date="2015" name="Emerg. Microbes Infect.">
        <title>Characterization of 17 strains belonging to the Mycobacterium simiae complex and description of Mycobacterium paraense sp. nov.</title>
        <authorList>
            <person name="Fusco da Costa A.R."/>
            <person name="Fedrizzi T."/>
            <person name="Lopes M.L."/>
            <person name="Pecorari M."/>
            <person name="Oliveira da Costa W.L."/>
            <person name="Giacobazzi E."/>
            <person name="da Costa Bahia J.R."/>
            <person name="De Sanctis V."/>
            <person name="Batista Lima K.V."/>
            <person name="Bertorelli R."/>
            <person name="Grottola A."/>
            <person name="Fabio A."/>
            <person name="Mariottini A."/>
            <person name="Ferretti P."/>
            <person name="Di Leva F."/>
            <person name="Fregni Serpini G."/>
            <person name="Tagliazucchi S."/>
            <person name="Rumpianesi F."/>
            <person name="Jousson O."/>
            <person name="Segata N."/>
            <person name="Tortoli E."/>
        </authorList>
    </citation>
    <scope>NUCLEOTIDE SEQUENCE [LARGE SCALE GENOMIC DNA]</scope>
    <source>
        <strain evidence="2 3">FI-07156</strain>
    </source>
</reference>
<accession>A0ABX3VI42</accession>
<feature type="region of interest" description="Disordered" evidence="1">
    <location>
        <begin position="76"/>
        <end position="105"/>
    </location>
</feature>
<evidence type="ECO:0000256" key="1">
    <source>
        <dbReference type="SAM" id="MobiDB-lite"/>
    </source>
</evidence>
<protein>
    <submittedName>
        <fullName evidence="2">Uncharacterized protein</fullName>
    </submittedName>
</protein>
<keyword evidence="3" id="KW-1185">Reference proteome</keyword>
<sequence length="105" mass="11469">MTKIRMLDSIGGQFHGLWDVKRGDIVDIDDENAKRYIASGLATAKLKGSLPQPYIDTEEAVELRAEVATTVAAMCHDPANDPRPGSQAIGRHPAFPRQRVDGWGV</sequence>
<gene>
    <name evidence="2" type="ORF">AWB91_24545</name>
</gene>
<comment type="caution">
    <text evidence="2">The sequence shown here is derived from an EMBL/GenBank/DDBJ whole genome shotgun (WGS) entry which is preliminary data.</text>
</comment>
<proteinExistence type="predicted"/>